<evidence type="ECO:0008006" key="7">
    <source>
        <dbReference type="Google" id="ProtNLM"/>
    </source>
</evidence>
<dbReference type="Pfam" id="PF00067">
    <property type="entry name" value="p450"/>
    <property type="match status" value="1"/>
</dbReference>
<dbReference type="InterPro" id="IPR002403">
    <property type="entry name" value="Cyt_P450_E_grp-IV"/>
</dbReference>
<dbReference type="GO" id="GO:0008395">
    <property type="term" value="F:steroid hydroxylase activity"/>
    <property type="evidence" value="ECO:0007669"/>
    <property type="project" value="TreeGrafter"/>
</dbReference>
<dbReference type="EMBL" id="GELH01000827">
    <property type="protein sequence ID" value="JAS03445.1"/>
    <property type="molecule type" value="Transcribed_RNA"/>
</dbReference>
<protein>
    <recommendedName>
        <fullName evidence="7">Cytochrome P450</fullName>
    </recommendedName>
</protein>
<dbReference type="Gene3D" id="1.10.630.10">
    <property type="entry name" value="Cytochrome P450"/>
    <property type="match status" value="1"/>
</dbReference>
<evidence type="ECO:0000313" key="6">
    <source>
        <dbReference type="EMBL" id="JAS03444.1"/>
    </source>
</evidence>
<dbReference type="InterPro" id="IPR001128">
    <property type="entry name" value="Cyt_P450"/>
</dbReference>
<dbReference type="InterPro" id="IPR050705">
    <property type="entry name" value="Cytochrome_P450_3A"/>
</dbReference>
<proteinExistence type="inferred from homology"/>
<evidence type="ECO:0000256" key="5">
    <source>
        <dbReference type="ARBA" id="ARBA00023004"/>
    </source>
</evidence>
<dbReference type="EMBL" id="GELH01000828">
    <property type="protein sequence ID" value="JAS03444.1"/>
    <property type="molecule type" value="Transcribed_RNA"/>
</dbReference>
<keyword evidence="3" id="KW-0479">Metal-binding</keyword>
<evidence type="ECO:0000256" key="2">
    <source>
        <dbReference type="ARBA" id="ARBA00022617"/>
    </source>
</evidence>
<dbReference type="GO" id="GO:0016705">
    <property type="term" value="F:oxidoreductase activity, acting on paired donors, with incorporation or reduction of molecular oxygen"/>
    <property type="evidence" value="ECO:0007669"/>
    <property type="project" value="InterPro"/>
</dbReference>
<dbReference type="PANTHER" id="PTHR24302">
    <property type="entry name" value="CYTOCHROME P450 FAMILY 3"/>
    <property type="match status" value="1"/>
</dbReference>
<dbReference type="PRINTS" id="PR00465">
    <property type="entry name" value="EP450IV"/>
</dbReference>
<dbReference type="GO" id="GO:0020037">
    <property type="term" value="F:heme binding"/>
    <property type="evidence" value="ECO:0007669"/>
    <property type="project" value="InterPro"/>
</dbReference>
<keyword evidence="5" id="KW-0408">Iron</keyword>
<dbReference type="GO" id="GO:0005506">
    <property type="term" value="F:iron ion binding"/>
    <property type="evidence" value="ECO:0007669"/>
    <property type="project" value="InterPro"/>
</dbReference>
<name>A0A194AJH2_PINFU</name>
<dbReference type="SUPFAM" id="SSF48264">
    <property type="entry name" value="Cytochrome P450"/>
    <property type="match status" value="1"/>
</dbReference>
<evidence type="ECO:0000256" key="3">
    <source>
        <dbReference type="ARBA" id="ARBA00022723"/>
    </source>
</evidence>
<dbReference type="PANTHER" id="PTHR24302:SF15">
    <property type="entry name" value="FATTY-ACID PEROXYGENASE"/>
    <property type="match status" value="1"/>
</dbReference>
<dbReference type="AlphaFoldDB" id="A0A194AJH2"/>
<accession>A0A194AJH2</accession>
<evidence type="ECO:0000256" key="1">
    <source>
        <dbReference type="ARBA" id="ARBA00010617"/>
    </source>
</evidence>
<reference evidence="6" key="1">
    <citation type="submission" date="2016-03" db="EMBL/GenBank/DDBJ databases">
        <authorList>
            <person name="Ploux O."/>
        </authorList>
    </citation>
    <scope>NUCLEOTIDE SEQUENCE</scope>
    <source>
        <tissue evidence="6">Mantle</tissue>
    </source>
</reference>
<evidence type="ECO:0000256" key="4">
    <source>
        <dbReference type="ARBA" id="ARBA00023002"/>
    </source>
</evidence>
<keyword evidence="4" id="KW-0560">Oxidoreductase</keyword>
<organism evidence="6">
    <name type="scientific">Pinctada fucata</name>
    <name type="common">Akoya pearl oyster</name>
    <name type="synonym">Pinctada imbricata fucata</name>
    <dbReference type="NCBI Taxonomy" id="50426"/>
    <lineage>
        <taxon>Eukaryota</taxon>
        <taxon>Metazoa</taxon>
        <taxon>Spiralia</taxon>
        <taxon>Lophotrochozoa</taxon>
        <taxon>Mollusca</taxon>
        <taxon>Bivalvia</taxon>
        <taxon>Autobranchia</taxon>
        <taxon>Pteriomorphia</taxon>
        <taxon>Pterioida</taxon>
        <taxon>Pterioidea</taxon>
        <taxon>Pteriidae</taxon>
        <taxon>Pinctada</taxon>
    </lineage>
</organism>
<sequence>MNPECQDKCIEEVDRVLGEDKPGYDNVLKLQYLDNCLNETLRMYAPAAVANRHVEEDCDIRGYKVPKGAGINICIYAIHHDPEYWPEPYKFDPDRFSTDRKKKAPSICLPTVWSWSEELYRNEVGTARSKGSHGFCPSKYRFVRCTETEDPVALAIGTALLRAKNGIKLRVQPRRKEAPI</sequence>
<comment type="similarity">
    <text evidence="1">Belongs to the cytochrome P450 family.</text>
</comment>
<keyword evidence="2" id="KW-0349">Heme</keyword>
<dbReference type="InterPro" id="IPR036396">
    <property type="entry name" value="Cyt_P450_sf"/>
</dbReference>